<dbReference type="AlphaFoldDB" id="A0AAV7UW80"/>
<evidence type="ECO:0000313" key="1">
    <source>
        <dbReference type="EMBL" id="KAJ1193309.1"/>
    </source>
</evidence>
<feature type="non-terminal residue" evidence="1">
    <location>
        <position position="67"/>
    </location>
</feature>
<dbReference type="Proteomes" id="UP001066276">
    <property type="component" value="Chromosome 2_2"/>
</dbReference>
<reference evidence="1" key="1">
    <citation type="journal article" date="2022" name="bioRxiv">
        <title>Sequencing and chromosome-scale assembly of the giantPleurodeles waltlgenome.</title>
        <authorList>
            <person name="Brown T."/>
            <person name="Elewa A."/>
            <person name="Iarovenko S."/>
            <person name="Subramanian E."/>
            <person name="Araus A.J."/>
            <person name="Petzold A."/>
            <person name="Susuki M."/>
            <person name="Suzuki K.-i.T."/>
            <person name="Hayashi T."/>
            <person name="Toyoda A."/>
            <person name="Oliveira C."/>
            <person name="Osipova E."/>
            <person name="Leigh N.D."/>
            <person name="Simon A."/>
            <person name="Yun M.H."/>
        </authorList>
    </citation>
    <scope>NUCLEOTIDE SEQUENCE</scope>
    <source>
        <strain evidence="1">20211129_DDA</strain>
        <tissue evidence="1">Liver</tissue>
    </source>
</reference>
<gene>
    <name evidence="1" type="ORF">NDU88_002608</name>
</gene>
<feature type="non-terminal residue" evidence="1">
    <location>
        <position position="1"/>
    </location>
</feature>
<protein>
    <submittedName>
        <fullName evidence="1">Uncharacterized protein</fullName>
    </submittedName>
</protein>
<keyword evidence="2" id="KW-1185">Reference proteome</keyword>
<comment type="caution">
    <text evidence="1">The sequence shown here is derived from an EMBL/GenBank/DDBJ whole genome shotgun (WGS) entry which is preliminary data.</text>
</comment>
<evidence type="ECO:0000313" key="2">
    <source>
        <dbReference type="Proteomes" id="UP001066276"/>
    </source>
</evidence>
<dbReference type="EMBL" id="JANPWB010000004">
    <property type="protein sequence ID" value="KAJ1193309.1"/>
    <property type="molecule type" value="Genomic_DNA"/>
</dbReference>
<sequence length="67" mass="7947">NGSETPIVIKYCCRRLQPFQWHRYIYVAVNMHLMVERASTLWASNHAHCMPITITRSWACLSKILYH</sequence>
<proteinExistence type="predicted"/>
<name>A0AAV7UW80_PLEWA</name>
<accession>A0AAV7UW80</accession>
<organism evidence="1 2">
    <name type="scientific">Pleurodeles waltl</name>
    <name type="common">Iberian ribbed newt</name>
    <dbReference type="NCBI Taxonomy" id="8319"/>
    <lineage>
        <taxon>Eukaryota</taxon>
        <taxon>Metazoa</taxon>
        <taxon>Chordata</taxon>
        <taxon>Craniata</taxon>
        <taxon>Vertebrata</taxon>
        <taxon>Euteleostomi</taxon>
        <taxon>Amphibia</taxon>
        <taxon>Batrachia</taxon>
        <taxon>Caudata</taxon>
        <taxon>Salamandroidea</taxon>
        <taxon>Salamandridae</taxon>
        <taxon>Pleurodelinae</taxon>
        <taxon>Pleurodeles</taxon>
    </lineage>
</organism>